<dbReference type="PROSITE" id="PS50062">
    <property type="entry name" value="BCL2_FAMILY"/>
    <property type="match status" value="1"/>
</dbReference>
<dbReference type="InterPro" id="IPR036834">
    <property type="entry name" value="Bcl-2-like_sf"/>
</dbReference>
<dbReference type="InterPro" id="IPR026298">
    <property type="entry name" value="Bcl-2_fam"/>
</dbReference>
<evidence type="ECO:0000256" key="3">
    <source>
        <dbReference type="ARBA" id="ARBA00022692"/>
    </source>
</evidence>
<evidence type="ECO:0000256" key="2">
    <source>
        <dbReference type="ARBA" id="ARBA00009458"/>
    </source>
</evidence>
<dbReference type="OrthoDB" id="6021377at2759"/>
<keyword evidence="4" id="KW-0053">Apoptosis</keyword>
<dbReference type="PANTHER" id="PTHR11256">
    <property type="entry name" value="BCL-2 RELATED"/>
    <property type="match status" value="1"/>
</dbReference>
<evidence type="ECO:0000256" key="6">
    <source>
        <dbReference type="ARBA" id="ARBA00023136"/>
    </source>
</evidence>
<gene>
    <name evidence="9" type="ORF">B4U79_11942</name>
</gene>
<dbReference type="PANTHER" id="PTHR11256:SF48">
    <property type="entry name" value="BCL-2-RELATED OVARIAN KILLER PROTEIN"/>
    <property type="match status" value="1"/>
</dbReference>
<dbReference type="GO" id="GO:0005741">
    <property type="term" value="C:mitochondrial outer membrane"/>
    <property type="evidence" value="ECO:0007669"/>
    <property type="project" value="TreeGrafter"/>
</dbReference>
<comment type="similarity">
    <text evidence="2">Belongs to the Bcl-2 family.</text>
</comment>
<dbReference type="EMBL" id="NCKU01006680">
    <property type="protein sequence ID" value="RWS03254.1"/>
    <property type="molecule type" value="Genomic_DNA"/>
</dbReference>
<dbReference type="SUPFAM" id="SSF56854">
    <property type="entry name" value="Bcl-2 inhibitors of programmed cell death"/>
    <property type="match status" value="1"/>
</dbReference>
<organism evidence="9 10">
    <name type="scientific">Dinothrombium tinctorium</name>
    <dbReference type="NCBI Taxonomy" id="1965070"/>
    <lineage>
        <taxon>Eukaryota</taxon>
        <taxon>Metazoa</taxon>
        <taxon>Ecdysozoa</taxon>
        <taxon>Arthropoda</taxon>
        <taxon>Chelicerata</taxon>
        <taxon>Arachnida</taxon>
        <taxon>Acari</taxon>
        <taxon>Acariformes</taxon>
        <taxon>Trombidiformes</taxon>
        <taxon>Prostigmata</taxon>
        <taxon>Anystina</taxon>
        <taxon>Parasitengona</taxon>
        <taxon>Trombidioidea</taxon>
        <taxon>Trombidiidae</taxon>
        <taxon>Dinothrombium</taxon>
    </lineage>
</organism>
<dbReference type="STRING" id="1965070.A0A443QJR5"/>
<dbReference type="GO" id="GO:0051400">
    <property type="term" value="F:BH domain binding"/>
    <property type="evidence" value="ECO:0007669"/>
    <property type="project" value="TreeGrafter"/>
</dbReference>
<evidence type="ECO:0000256" key="5">
    <source>
        <dbReference type="ARBA" id="ARBA00022989"/>
    </source>
</evidence>
<dbReference type="InterPro" id="IPR002475">
    <property type="entry name" value="Bcl2-like"/>
</dbReference>
<feature type="non-terminal residue" evidence="9">
    <location>
        <position position="250"/>
    </location>
</feature>
<reference evidence="9 10" key="1">
    <citation type="journal article" date="2018" name="Gigascience">
        <title>Genomes of trombidid mites reveal novel predicted allergens and laterally-transferred genes associated with secondary metabolism.</title>
        <authorList>
            <person name="Dong X."/>
            <person name="Chaisiri K."/>
            <person name="Xia D."/>
            <person name="Armstrong S.D."/>
            <person name="Fang Y."/>
            <person name="Donnelly M.J."/>
            <person name="Kadowaki T."/>
            <person name="McGarry J.W."/>
            <person name="Darby A.C."/>
            <person name="Makepeace B.L."/>
        </authorList>
    </citation>
    <scope>NUCLEOTIDE SEQUENCE [LARGE SCALE GENOMIC DNA]</scope>
    <source>
        <strain evidence="9">UoL-WK</strain>
    </source>
</reference>
<keyword evidence="5" id="KW-1133">Transmembrane helix</keyword>
<name>A0A443QJR5_9ACAR</name>
<feature type="domain" description="Bcl-2 Bcl-2 homology region 1-3" evidence="8">
    <location>
        <begin position="146"/>
        <end position="250"/>
    </location>
</feature>
<evidence type="ECO:0000256" key="4">
    <source>
        <dbReference type="ARBA" id="ARBA00022703"/>
    </source>
</evidence>
<dbReference type="AlphaFoldDB" id="A0A443QJR5"/>
<protein>
    <recommendedName>
        <fullName evidence="8">Bcl-2 Bcl-2 homology region 1-3 domain-containing protein</fullName>
    </recommendedName>
</protein>
<accession>A0A443QJR5</accession>
<keyword evidence="6" id="KW-0472">Membrane</keyword>
<feature type="region of interest" description="Disordered" evidence="7">
    <location>
        <begin position="1"/>
        <end position="20"/>
    </location>
</feature>
<evidence type="ECO:0000313" key="9">
    <source>
        <dbReference type="EMBL" id="RWS03254.1"/>
    </source>
</evidence>
<evidence type="ECO:0000313" key="10">
    <source>
        <dbReference type="Proteomes" id="UP000285301"/>
    </source>
</evidence>
<keyword evidence="10" id="KW-1185">Reference proteome</keyword>
<evidence type="ECO:0000256" key="1">
    <source>
        <dbReference type="ARBA" id="ARBA00004167"/>
    </source>
</evidence>
<dbReference type="SMART" id="SM00337">
    <property type="entry name" value="BCL"/>
    <property type="match status" value="1"/>
</dbReference>
<proteinExistence type="inferred from homology"/>
<comment type="caution">
    <text evidence="9">The sequence shown here is derived from an EMBL/GenBank/DDBJ whole genome shotgun (WGS) entry which is preliminary data.</text>
</comment>
<sequence length="250" mass="27791">MSNNHQRTPSITLNGNLLTPPLSKQQQRKLSLPVIYPRVSPSQYLEAVTNSQVNSQSYPHIFDAGKKRLSAVGIAVSNHLQSTIGWKKSPSHELIVEDAKCLCAICFRLKLRKCGIVHKKLGLQRLRSMGAIGTRNSQIAEIAVEFGNIIRELERSYPKLYSSVLSNTGNSTKMFSSLSTVQHVLQIIAQELFRNEITWERIAAYYAIAGALAVDCIKTGHSDYLLGLIDALSGFIERDLVVWIAQQGGW</sequence>
<comment type="subcellular location">
    <subcellularLocation>
        <location evidence="1">Membrane</location>
        <topology evidence="1">Single-pass membrane protein</topology>
    </subcellularLocation>
</comment>
<dbReference type="InterPro" id="IPR046371">
    <property type="entry name" value="Bcl-2_BH1-3"/>
</dbReference>
<dbReference type="GO" id="GO:0097192">
    <property type="term" value="P:extrinsic apoptotic signaling pathway in absence of ligand"/>
    <property type="evidence" value="ECO:0007669"/>
    <property type="project" value="TreeGrafter"/>
</dbReference>
<dbReference type="Pfam" id="PF00452">
    <property type="entry name" value="Bcl-2"/>
    <property type="match status" value="1"/>
</dbReference>
<dbReference type="GO" id="GO:0008630">
    <property type="term" value="P:intrinsic apoptotic signaling pathway in response to DNA damage"/>
    <property type="evidence" value="ECO:0007669"/>
    <property type="project" value="TreeGrafter"/>
</dbReference>
<keyword evidence="3" id="KW-0812">Transmembrane</keyword>
<dbReference type="Proteomes" id="UP000285301">
    <property type="component" value="Unassembled WGS sequence"/>
</dbReference>
<evidence type="ECO:0000256" key="7">
    <source>
        <dbReference type="SAM" id="MobiDB-lite"/>
    </source>
</evidence>
<dbReference type="GO" id="GO:0042981">
    <property type="term" value="P:regulation of apoptotic process"/>
    <property type="evidence" value="ECO:0007669"/>
    <property type="project" value="InterPro"/>
</dbReference>
<dbReference type="GO" id="GO:0001836">
    <property type="term" value="P:release of cytochrome c from mitochondria"/>
    <property type="evidence" value="ECO:0007669"/>
    <property type="project" value="TreeGrafter"/>
</dbReference>
<evidence type="ECO:0000259" key="8">
    <source>
        <dbReference type="SMART" id="SM00337"/>
    </source>
</evidence>
<dbReference type="Gene3D" id="1.10.437.10">
    <property type="entry name" value="Blc2-like"/>
    <property type="match status" value="1"/>
</dbReference>
<dbReference type="PRINTS" id="PR01862">
    <property type="entry name" value="BCL2FAMILY"/>
</dbReference>